<protein>
    <recommendedName>
        <fullName evidence="3">DUF4367 domain-containing protein</fullName>
    </recommendedName>
</protein>
<evidence type="ECO:0000313" key="1">
    <source>
        <dbReference type="EMBL" id="PIZ35052.1"/>
    </source>
</evidence>
<organism evidence="1 2">
    <name type="scientific">Candidatus Aquicultor secundus</name>
    <dbReference type="NCBI Taxonomy" id="1973895"/>
    <lineage>
        <taxon>Bacteria</taxon>
        <taxon>Bacillati</taxon>
        <taxon>Actinomycetota</taxon>
        <taxon>Candidatus Aquicultoria</taxon>
        <taxon>Candidatus Aquicultorales</taxon>
        <taxon>Candidatus Aquicultoraceae</taxon>
        <taxon>Candidatus Aquicultor</taxon>
    </lineage>
</organism>
<proteinExistence type="predicted"/>
<dbReference type="AlphaFoldDB" id="A0A2M7T564"/>
<sequence length="217" mass="23949">MVIMTLKKRRVTIFVSSLSVAILLISVFALKINLQASDKTSRANKVVSEQIPSKYEQKSSSWADKIKSYEAWGDKFDSIEKAQTKLKFKFALPSDTKNRQFQAAYVEKNPDENLRSVKIVFGNDLVLSAYPDPSSDSEQQAHFTQVIGQSAGKYASITVNGKSGCGSEPNTVKDIFGNEILNPGSIAWWDNNVTYSLTGQNLSVTELVDIANSSKLP</sequence>
<dbReference type="Proteomes" id="UP000230956">
    <property type="component" value="Unassembled WGS sequence"/>
</dbReference>
<gene>
    <name evidence="1" type="ORF">COY37_11060</name>
</gene>
<reference evidence="2" key="1">
    <citation type="submission" date="2017-09" db="EMBL/GenBank/DDBJ databases">
        <title>Depth-based differentiation of microbial function through sediment-hosted aquifers and enrichment of novel symbionts in the deep terrestrial subsurface.</title>
        <authorList>
            <person name="Probst A.J."/>
            <person name="Ladd B."/>
            <person name="Jarett J.K."/>
            <person name="Geller-Mcgrath D.E."/>
            <person name="Sieber C.M.K."/>
            <person name="Emerson J.B."/>
            <person name="Anantharaman K."/>
            <person name="Thomas B.C."/>
            <person name="Malmstrom R."/>
            <person name="Stieglmeier M."/>
            <person name="Klingl A."/>
            <person name="Woyke T."/>
            <person name="Ryan C.M."/>
            <person name="Banfield J.F."/>
        </authorList>
    </citation>
    <scope>NUCLEOTIDE SEQUENCE [LARGE SCALE GENOMIC DNA]</scope>
</reference>
<accession>A0A2M7T564</accession>
<comment type="caution">
    <text evidence="1">The sequence shown here is derived from an EMBL/GenBank/DDBJ whole genome shotgun (WGS) entry which is preliminary data.</text>
</comment>
<evidence type="ECO:0000313" key="2">
    <source>
        <dbReference type="Proteomes" id="UP000230956"/>
    </source>
</evidence>
<name>A0A2M7T564_9ACTN</name>
<evidence type="ECO:0008006" key="3">
    <source>
        <dbReference type="Google" id="ProtNLM"/>
    </source>
</evidence>
<dbReference type="EMBL" id="PFNG01000256">
    <property type="protein sequence ID" value="PIZ35052.1"/>
    <property type="molecule type" value="Genomic_DNA"/>
</dbReference>